<dbReference type="Proteomes" id="UP000679950">
    <property type="component" value="Unassembled WGS sequence"/>
</dbReference>
<proteinExistence type="inferred from homology"/>
<sequence>MAKVGILVGSLRKDSFSKKIAQNVAPLFPEGYETEMIEIGHLPLYNQDYDDENKVPEAYTIFRTTMQAIDAVLFVTPEYNRSVPSVLKNALDVGSRPYGSSVWDGKPAAIISQSPGNLSAFGANHHLRQSLVFLNMPILQQPEAYLGNVAELLDENGHLKNEGTREFLQTFVDAFIELIKKH</sequence>
<accession>A0ABQ4KH17</accession>
<evidence type="ECO:0000256" key="1">
    <source>
        <dbReference type="ARBA" id="ARBA00009428"/>
    </source>
</evidence>
<dbReference type="PANTHER" id="PTHR30543:SF21">
    <property type="entry name" value="NAD(P)H-DEPENDENT FMN REDUCTASE LOT6"/>
    <property type="match status" value="1"/>
</dbReference>
<keyword evidence="4" id="KW-1185">Reference proteome</keyword>
<evidence type="ECO:0000259" key="2">
    <source>
        <dbReference type="Pfam" id="PF03358"/>
    </source>
</evidence>
<feature type="domain" description="NADPH-dependent FMN reductase-like" evidence="2">
    <location>
        <begin position="3"/>
        <end position="149"/>
    </location>
</feature>
<dbReference type="Gene3D" id="3.40.50.360">
    <property type="match status" value="1"/>
</dbReference>
<comment type="similarity">
    <text evidence="1">Belongs to the azoreductase type 2 family.</text>
</comment>
<dbReference type="PANTHER" id="PTHR30543">
    <property type="entry name" value="CHROMATE REDUCTASE"/>
    <property type="match status" value="1"/>
</dbReference>
<dbReference type="InterPro" id="IPR029039">
    <property type="entry name" value="Flavoprotein-like_sf"/>
</dbReference>
<evidence type="ECO:0000313" key="4">
    <source>
        <dbReference type="Proteomes" id="UP000679950"/>
    </source>
</evidence>
<dbReference type="SUPFAM" id="SSF52218">
    <property type="entry name" value="Flavoproteins"/>
    <property type="match status" value="1"/>
</dbReference>
<comment type="caution">
    <text evidence="3">The sequence shown here is derived from an EMBL/GenBank/DDBJ whole genome shotgun (WGS) entry which is preliminary data.</text>
</comment>
<name>A0ABQ4KH17_9BACI</name>
<gene>
    <name evidence="3" type="ORF">J8TS2_15790</name>
</gene>
<dbReference type="InterPro" id="IPR050712">
    <property type="entry name" value="NAD(P)H-dep_reductase"/>
</dbReference>
<reference evidence="3 4" key="1">
    <citation type="submission" date="2021-03" db="EMBL/GenBank/DDBJ databases">
        <title>Antimicrobial resistance genes in bacteria isolated from Japanese honey, and their potential for conferring macrolide and lincosamide resistance in the American foulbrood pathogen Paenibacillus larvae.</title>
        <authorList>
            <person name="Okamoto M."/>
            <person name="Kumagai M."/>
            <person name="Kanamori H."/>
            <person name="Takamatsu D."/>
        </authorList>
    </citation>
    <scope>NUCLEOTIDE SEQUENCE [LARGE SCALE GENOMIC DNA]</scope>
    <source>
        <strain evidence="3 4">J8TS2</strain>
    </source>
</reference>
<dbReference type="RefSeq" id="WP_158323603.1">
    <property type="nucleotide sequence ID" value="NZ_BORB01000011.1"/>
</dbReference>
<organism evidence="3 4">
    <name type="scientific">Lederbergia ruris</name>
    <dbReference type="NCBI Taxonomy" id="217495"/>
    <lineage>
        <taxon>Bacteria</taxon>
        <taxon>Bacillati</taxon>
        <taxon>Bacillota</taxon>
        <taxon>Bacilli</taxon>
        <taxon>Bacillales</taxon>
        <taxon>Bacillaceae</taxon>
        <taxon>Lederbergia</taxon>
    </lineage>
</organism>
<dbReference type="Pfam" id="PF03358">
    <property type="entry name" value="FMN_red"/>
    <property type="match status" value="1"/>
</dbReference>
<protein>
    <submittedName>
        <fullName evidence="3">Flavin reductase</fullName>
    </submittedName>
</protein>
<dbReference type="InterPro" id="IPR005025">
    <property type="entry name" value="FMN_Rdtase-like_dom"/>
</dbReference>
<dbReference type="EMBL" id="BORB01000011">
    <property type="protein sequence ID" value="GIN57260.1"/>
    <property type="molecule type" value="Genomic_DNA"/>
</dbReference>
<evidence type="ECO:0000313" key="3">
    <source>
        <dbReference type="EMBL" id="GIN57260.1"/>
    </source>
</evidence>